<feature type="DNA-binding region" description="H-T-H motif" evidence="2">
    <location>
        <begin position="31"/>
        <end position="50"/>
    </location>
</feature>
<dbReference type="AlphaFoldDB" id="A0A3S1DZB6"/>
<evidence type="ECO:0000313" key="5">
    <source>
        <dbReference type="Proteomes" id="UP000272464"/>
    </source>
</evidence>
<dbReference type="InterPro" id="IPR036271">
    <property type="entry name" value="Tet_transcr_reg_TetR-rel_C_sf"/>
</dbReference>
<dbReference type="InterPro" id="IPR050624">
    <property type="entry name" value="HTH-type_Tx_Regulator"/>
</dbReference>
<comment type="caution">
    <text evidence="4">The sequence shown here is derived from an EMBL/GenBank/DDBJ whole genome shotgun (WGS) entry which is preliminary data.</text>
</comment>
<dbReference type="SUPFAM" id="SSF48498">
    <property type="entry name" value="Tetracyclin repressor-like, C-terminal domain"/>
    <property type="match status" value="1"/>
</dbReference>
<gene>
    <name evidence="4" type="ORF">EJP77_08350</name>
</gene>
<dbReference type="PANTHER" id="PTHR43479">
    <property type="entry name" value="ACREF/ENVCD OPERON REPRESSOR-RELATED"/>
    <property type="match status" value="1"/>
</dbReference>
<name>A0A3S1DZB6_9BACL</name>
<dbReference type="OrthoDB" id="268339at2"/>
<dbReference type="PROSITE" id="PS50977">
    <property type="entry name" value="HTH_TETR_2"/>
    <property type="match status" value="1"/>
</dbReference>
<dbReference type="Pfam" id="PF00440">
    <property type="entry name" value="TetR_N"/>
    <property type="match status" value="1"/>
</dbReference>
<dbReference type="EMBL" id="RZNX01000002">
    <property type="protein sequence ID" value="RUT33638.1"/>
    <property type="molecule type" value="Genomic_DNA"/>
</dbReference>
<keyword evidence="5" id="KW-1185">Reference proteome</keyword>
<proteinExistence type="predicted"/>
<dbReference type="SUPFAM" id="SSF46689">
    <property type="entry name" value="Homeodomain-like"/>
    <property type="match status" value="1"/>
</dbReference>
<reference evidence="4 5" key="1">
    <citation type="submission" date="2018-12" db="EMBL/GenBank/DDBJ databases">
        <authorList>
            <person name="Sun L."/>
            <person name="Chen Z."/>
        </authorList>
    </citation>
    <scope>NUCLEOTIDE SEQUENCE [LARGE SCALE GENOMIC DNA]</scope>
    <source>
        <strain evidence="4 5">3-5-3</strain>
    </source>
</reference>
<evidence type="ECO:0000256" key="1">
    <source>
        <dbReference type="ARBA" id="ARBA00023125"/>
    </source>
</evidence>
<feature type="domain" description="HTH tetR-type" evidence="3">
    <location>
        <begin position="8"/>
        <end position="68"/>
    </location>
</feature>
<evidence type="ECO:0000256" key="2">
    <source>
        <dbReference type="PROSITE-ProRule" id="PRU00335"/>
    </source>
</evidence>
<protein>
    <submittedName>
        <fullName evidence="4">TetR/AcrR family transcriptional regulator</fullName>
    </submittedName>
</protein>
<evidence type="ECO:0000313" key="4">
    <source>
        <dbReference type="EMBL" id="RUT33638.1"/>
    </source>
</evidence>
<sequence length="197" mass="22532">MLRESRKKELKEQIFLQALQLFREKGFEQVTVQEITAKCGIAKGTFFNYFAKKEEILLYLGESQIDLLHQSIEKHRDIDHPKEQITLVLGDLLHNFSSHSELMRLATMEIMKSAHLAGEESKSVHQLHQQLASILDRAIQNGKLQSRWETGVIATTIVGVYFHTILSWTLQGAQPTTTISDSFRQQLDVVWEGIDGN</sequence>
<keyword evidence="1 2" id="KW-0238">DNA-binding</keyword>
<dbReference type="InterPro" id="IPR009057">
    <property type="entry name" value="Homeodomain-like_sf"/>
</dbReference>
<accession>A0A3S1DZB6</accession>
<organism evidence="4 5">
    <name type="scientific">Paenibacillus zeisoli</name>
    <dbReference type="NCBI Taxonomy" id="2496267"/>
    <lineage>
        <taxon>Bacteria</taxon>
        <taxon>Bacillati</taxon>
        <taxon>Bacillota</taxon>
        <taxon>Bacilli</taxon>
        <taxon>Bacillales</taxon>
        <taxon>Paenibacillaceae</taxon>
        <taxon>Paenibacillus</taxon>
    </lineage>
</organism>
<dbReference type="Gene3D" id="1.10.357.10">
    <property type="entry name" value="Tetracycline Repressor, domain 2"/>
    <property type="match status" value="1"/>
</dbReference>
<dbReference type="PRINTS" id="PR00455">
    <property type="entry name" value="HTHTETR"/>
</dbReference>
<dbReference type="Proteomes" id="UP000272464">
    <property type="component" value="Unassembled WGS sequence"/>
</dbReference>
<dbReference type="PANTHER" id="PTHR43479:SF11">
    <property type="entry name" value="ACREF_ENVCD OPERON REPRESSOR-RELATED"/>
    <property type="match status" value="1"/>
</dbReference>
<dbReference type="InterPro" id="IPR023772">
    <property type="entry name" value="DNA-bd_HTH_TetR-type_CS"/>
</dbReference>
<dbReference type="GO" id="GO:0003677">
    <property type="term" value="F:DNA binding"/>
    <property type="evidence" value="ECO:0007669"/>
    <property type="project" value="UniProtKB-UniRule"/>
</dbReference>
<dbReference type="PROSITE" id="PS01081">
    <property type="entry name" value="HTH_TETR_1"/>
    <property type="match status" value="1"/>
</dbReference>
<evidence type="ECO:0000259" key="3">
    <source>
        <dbReference type="PROSITE" id="PS50977"/>
    </source>
</evidence>
<dbReference type="InterPro" id="IPR001647">
    <property type="entry name" value="HTH_TetR"/>
</dbReference>
<dbReference type="RefSeq" id="WP_127198752.1">
    <property type="nucleotide sequence ID" value="NZ_RZNX01000002.1"/>
</dbReference>